<evidence type="ECO:0000256" key="6">
    <source>
        <dbReference type="ARBA" id="ARBA00022989"/>
    </source>
</evidence>
<feature type="transmembrane region" description="Helical" evidence="9">
    <location>
        <begin position="98"/>
        <end position="122"/>
    </location>
</feature>
<keyword evidence="8" id="KW-0325">Glycoprotein</keyword>
<feature type="transmembrane region" description="Helical" evidence="9">
    <location>
        <begin position="410"/>
        <end position="429"/>
    </location>
</feature>
<feature type="transmembrane region" description="Helical" evidence="9">
    <location>
        <begin position="499"/>
        <end position="520"/>
    </location>
</feature>
<evidence type="ECO:0000256" key="7">
    <source>
        <dbReference type="ARBA" id="ARBA00023136"/>
    </source>
</evidence>
<dbReference type="PANTHER" id="PTHR43243:SF19">
    <property type="entry name" value="CATIONIC AMINO ACID TRANSPORTER C-TERMINAL DOMAIN-CONTAINING PROTEIN"/>
    <property type="match status" value="1"/>
</dbReference>
<evidence type="ECO:0000256" key="5">
    <source>
        <dbReference type="ARBA" id="ARBA00022970"/>
    </source>
</evidence>
<comment type="subcellular location">
    <subcellularLocation>
        <location evidence="1">Endomembrane system</location>
        <topology evidence="1">Multi-pass membrane protein</topology>
    </subcellularLocation>
</comment>
<dbReference type="FunFam" id="1.20.1740.10:FF:000024">
    <property type="entry name" value="High affinity cationic amino acid transporter 1"/>
    <property type="match status" value="1"/>
</dbReference>
<sequence>GLQHLLGFIRTLTHKKPLEPEGGDSSFCRCLTTLDLVGLGVGSTLGAGVYVLSGEVAREVAGPSIIISFLVAAVASAFAGLCYAEFGARVPKTGSAYLYSYVTVGEVWAFVTGWNLLLSYVIGTSSVAKAWTGTFDDLIDNIIAKTLTEHTPMDSPGLAPYPDFFAAGLIMLIAVILAYGVKESAVLNTVFTAVNVAILFFIIISGFIKGDINNWRISQETILSATRQMENLTSAQNETADFGVGGFFPFGFDGTLAGAATCFYAFVGFDCIATTGEEVQNPQKAIPLGIAASLLICFLAYFGVSAALTLMMPYYLLDSHSPLPVAFEYVGWEPAKYAVAVGSLCALSTSLLGVMFPMPRVLFAMARDGLLFKPLRYMSSRQSPVLATLSSGAVAAFMVLLFDLKALVDLSSIGTIFAYTLVAVCILILRYVHLFFPEVCGSVPVFLVIILSVLLSEGVDSLRRRELWSVLLTTVLMLTLVLAVVVIWRQPQSSAKAAFMVPCLPVIPVLSVFINTYLMVQLGGETWISYAIWMAVGMIIYFGYGVRHSVQQQRLKEARTLLNIATVNNRVVDSAA</sequence>
<reference evidence="11" key="2">
    <citation type="submission" date="2025-09" db="UniProtKB">
        <authorList>
            <consortium name="Ensembl"/>
        </authorList>
    </citation>
    <scope>IDENTIFICATION</scope>
</reference>
<keyword evidence="4 9" id="KW-0812">Transmembrane</keyword>
<evidence type="ECO:0000313" key="11">
    <source>
        <dbReference type="Ensembl" id="ENSSDUP00000023604.1"/>
    </source>
</evidence>
<accession>A0A3B4UYS7</accession>
<evidence type="ECO:0000256" key="3">
    <source>
        <dbReference type="ARBA" id="ARBA00022448"/>
    </source>
</evidence>
<dbReference type="GO" id="GO:0061459">
    <property type="term" value="F:L-arginine transmembrane transporter activity"/>
    <property type="evidence" value="ECO:0007669"/>
    <property type="project" value="TreeGrafter"/>
</dbReference>
<organism evidence="11 12">
    <name type="scientific">Seriola dumerili</name>
    <name type="common">Greater amberjack</name>
    <name type="synonym">Caranx dumerili</name>
    <dbReference type="NCBI Taxonomy" id="41447"/>
    <lineage>
        <taxon>Eukaryota</taxon>
        <taxon>Metazoa</taxon>
        <taxon>Chordata</taxon>
        <taxon>Craniata</taxon>
        <taxon>Vertebrata</taxon>
        <taxon>Euteleostomi</taxon>
        <taxon>Actinopterygii</taxon>
        <taxon>Neopterygii</taxon>
        <taxon>Teleostei</taxon>
        <taxon>Neoteleostei</taxon>
        <taxon>Acanthomorphata</taxon>
        <taxon>Carangaria</taxon>
        <taxon>Carangiformes</taxon>
        <taxon>Carangidae</taxon>
        <taxon>Seriola</taxon>
    </lineage>
</organism>
<feature type="transmembrane region" description="Helical" evidence="9">
    <location>
        <begin position="161"/>
        <end position="179"/>
    </location>
</feature>
<dbReference type="Gene3D" id="1.20.1740.10">
    <property type="entry name" value="Amino acid/polyamine transporter I"/>
    <property type="match status" value="1"/>
</dbReference>
<dbReference type="InterPro" id="IPR002293">
    <property type="entry name" value="AA/rel_permease1"/>
</dbReference>
<keyword evidence="7 9" id="KW-0472">Membrane</keyword>
<dbReference type="Pfam" id="PF13906">
    <property type="entry name" value="AA_permease_C"/>
    <property type="match status" value="1"/>
</dbReference>
<evidence type="ECO:0000313" key="12">
    <source>
        <dbReference type="Proteomes" id="UP000261420"/>
    </source>
</evidence>
<dbReference type="GO" id="GO:0005886">
    <property type="term" value="C:plasma membrane"/>
    <property type="evidence" value="ECO:0007669"/>
    <property type="project" value="TreeGrafter"/>
</dbReference>
<feature type="transmembrane region" description="Helical" evidence="9">
    <location>
        <begin position="436"/>
        <end position="455"/>
    </location>
</feature>
<keyword evidence="3" id="KW-0813">Transport</keyword>
<comment type="similarity">
    <text evidence="2">Belongs to the amino acid-polyamine-organocation (APC) superfamily. Cationic amino acid transporter (CAT) (TC 2.A.3.3) family.</text>
</comment>
<keyword evidence="12" id="KW-1185">Reference proteome</keyword>
<evidence type="ECO:0000256" key="9">
    <source>
        <dbReference type="SAM" id="Phobius"/>
    </source>
</evidence>
<keyword evidence="5" id="KW-0029">Amino-acid transport</keyword>
<dbReference type="PANTHER" id="PTHR43243">
    <property type="entry name" value="INNER MEMBRANE TRANSPORTER YGJI-RELATED"/>
    <property type="match status" value="1"/>
</dbReference>
<feature type="transmembrane region" description="Helical" evidence="9">
    <location>
        <begin position="288"/>
        <end position="317"/>
    </location>
</feature>
<dbReference type="InterPro" id="IPR029485">
    <property type="entry name" value="CAT_C"/>
</dbReference>
<feature type="transmembrane region" description="Helical" evidence="9">
    <location>
        <begin position="337"/>
        <end position="363"/>
    </location>
</feature>
<reference evidence="11" key="1">
    <citation type="submission" date="2025-08" db="UniProtKB">
        <authorList>
            <consortium name="Ensembl"/>
        </authorList>
    </citation>
    <scope>IDENTIFICATION</scope>
</reference>
<feature type="transmembrane region" description="Helical" evidence="9">
    <location>
        <begin position="526"/>
        <end position="546"/>
    </location>
</feature>
<dbReference type="GO" id="GO:0012505">
    <property type="term" value="C:endomembrane system"/>
    <property type="evidence" value="ECO:0007669"/>
    <property type="project" value="UniProtKB-SubCell"/>
</dbReference>
<dbReference type="PIRSF" id="PIRSF006060">
    <property type="entry name" value="AA_transporter"/>
    <property type="match status" value="1"/>
</dbReference>
<feature type="transmembrane region" description="Helical" evidence="9">
    <location>
        <begin position="467"/>
        <end position="487"/>
    </location>
</feature>
<dbReference type="GO" id="GO:0015189">
    <property type="term" value="F:L-lysine transmembrane transporter activity"/>
    <property type="evidence" value="ECO:0007669"/>
    <property type="project" value="TreeGrafter"/>
</dbReference>
<dbReference type="Pfam" id="PF13520">
    <property type="entry name" value="AA_permease_2"/>
    <property type="match status" value="1"/>
</dbReference>
<name>A0A3B4UYS7_SERDU</name>
<dbReference type="GO" id="GO:0097638">
    <property type="term" value="P:L-arginine import across plasma membrane"/>
    <property type="evidence" value="ECO:0007669"/>
    <property type="project" value="TreeGrafter"/>
</dbReference>
<feature type="transmembrane region" description="Helical" evidence="9">
    <location>
        <begin position="65"/>
        <end position="86"/>
    </location>
</feature>
<dbReference type="GeneTree" id="ENSGT00940000164978"/>
<protein>
    <submittedName>
        <fullName evidence="11">Zgc:175280</fullName>
    </submittedName>
</protein>
<feature type="domain" description="Cationic amino acid transporter C-terminal" evidence="10">
    <location>
        <begin position="499"/>
        <end position="549"/>
    </location>
</feature>
<dbReference type="FunFam" id="1.20.1740.10:FF:000050">
    <property type="entry name" value="MGC157082 protein"/>
    <property type="match status" value="1"/>
</dbReference>
<dbReference type="Proteomes" id="UP000261420">
    <property type="component" value="Unplaced"/>
</dbReference>
<dbReference type="GO" id="GO:0000064">
    <property type="term" value="F:L-ornithine transmembrane transporter activity"/>
    <property type="evidence" value="ECO:0007669"/>
    <property type="project" value="TreeGrafter"/>
</dbReference>
<evidence type="ECO:0000256" key="2">
    <source>
        <dbReference type="ARBA" id="ARBA00008572"/>
    </source>
</evidence>
<feature type="transmembrane region" description="Helical" evidence="9">
    <location>
        <begin position="384"/>
        <end position="404"/>
    </location>
</feature>
<evidence type="ECO:0000256" key="4">
    <source>
        <dbReference type="ARBA" id="ARBA00022692"/>
    </source>
</evidence>
<evidence type="ECO:0000259" key="10">
    <source>
        <dbReference type="Pfam" id="PF13906"/>
    </source>
</evidence>
<feature type="transmembrane region" description="Helical" evidence="9">
    <location>
        <begin position="186"/>
        <end position="208"/>
    </location>
</feature>
<feature type="transmembrane region" description="Helical" evidence="9">
    <location>
        <begin position="256"/>
        <end position="276"/>
    </location>
</feature>
<proteinExistence type="inferred from homology"/>
<dbReference type="AlphaFoldDB" id="A0A3B4UYS7"/>
<evidence type="ECO:0000256" key="8">
    <source>
        <dbReference type="ARBA" id="ARBA00023180"/>
    </source>
</evidence>
<dbReference type="Ensembl" id="ENSSDUT00000024042.1">
    <property type="protein sequence ID" value="ENSSDUP00000023604.1"/>
    <property type="gene ID" value="ENSSDUG00000017134.1"/>
</dbReference>
<evidence type="ECO:0000256" key="1">
    <source>
        <dbReference type="ARBA" id="ARBA00004127"/>
    </source>
</evidence>
<keyword evidence="6 9" id="KW-1133">Transmembrane helix</keyword>